<feature type="non-terminal residue" evidence="2">
    <location>
        <position position="94"/>
    </location>
</feature>
<name>A0A813G8S3_POLGL</name>
<organism evidence="2 3">
    <name type="scientific">Polarella glacialis</name>
    <name type="common">Dinoflagellate</name>
    <dbReference type="NCBI Taxonomy" id="89957"/>
    <lineage>
        <taxon>Eukaryota</taxon>
        <taxon>Sar</taxon>
        <taxon>Alveolata</taxon>
        <taxon>Dinophyceae</taxon>
        <taxon>Suessiales</taxon>
        <taxon>Suessiaceae</taxon>
        <taxon>Polarella</taxon>
    </lineage>
</organism>
<dbReference type="AlphaFoldDB" id="A0A813G8S3"/>
<reference evidence="2" key="1">
    <citation type="submission" date="2021-02" db="EMBL/GenBank/DDBJ databases">
        <authorList>
            <person name="Dougan E. K."/>
            <person name="Rhodes N."/>
            <person name="Thang M."/>
            <person name="Chan C."/>
        </authorList>
    </citation>
    <scope>NUCLEOTIDE SEQUENCE</scope>
</reference>
<accession>A0A813G8S3</accession>
<evidence type="ECO:0000313" key="3">
    <source>
        <dbReference type="Proteomes" id="UP000654075"/>
    </source>
</evidence>
<gene>
    <name evidence="2" type="ORF">PGLA1383_LOCUS36861</name>
</gene>
<keyword evidence="3" id="KW-1185">Reference proteome</keyword>
<comment type="caution">
    <text evidence="2">The sequence shown here is derived from an EMBL/GenBank/DDBJ whole genome shotgun (WGS) entry which is preliminary data.</text>
</comment>
<evidence type="ECO:0000313" key="2">
    <source>
        <dbReference type="EMBL" id="CAE8619266.1"/>
    </source>
</evidence>
<evidence type="ECO:0000256" key="1">
    <source>
        <dbReference type="SAM" id="MobiDB-lite"/>
    </source>
</evidence>
<feature type="region of interest" description="Disordered" evidence="1">
    <location>
        <begin position="1"/>
        <end position="24"/>
    </location>
</feature>
<feature type="non-terminal residue" evidence="2">
    <location>
        <position position="1"/>
    </location>
</feature>
<proteinExistence type="predicted"/>
<dbReference type="EMBL" id="CAJNNV010026922">
    <property type="protein sequence ID" value="CAE8619266.1"/>
    <property type="molecule type" value="Genomic_DNA"/>
</dbReference>
<sequence>AHGGQSTPPRADPTAQAAAGRRRSASATLCRRVAHCRQGPASWCWSTPRRLSGRMARCHCCSSAWTTSSSRRVSSFRGLMRTPSFTRSSRRAAT</sequence>
<protein>
    <submittedName>
        <fullName evidence="2">Uncharacterized protein</fullName>
    </submittedName>
</protein>
<dbReference type="Proteomes" id="UP000654075">
    <property type="component" value="Unassembled WGS sequence"/>
</dbReference>